<evidence type="ECO:0008006" key="4">
    <source>
        <dbReference type="Google" id="ProtNLM"/>
    </source>
</evidence>
<dbReference type="EMBL" id="JAWJAV010000002">
    <property type="protein sequence ID" value="MDV2620831.1"/>
    <property type="molecule type" value="Genomic_DNA"/>
</dbReference>
<dbReference type="InterPro" id="IPR021200">
    <property type="entry name" value="CHIM_prot"/>
</dbReference>
<keyword evidence="1" id="KW-1133">Transmembrane helix</keyword>
<feature type="transmembrane region" description="Helical" evidence="1">
    <location>
        <begin position="487"/>
        <end position="509"/>
    </location>
</feature>
<feature type="transmembrane region" description="Helical" evidence="1">
    <location>
        <begin position="285"/>
        <end position="303"/>
    </location>
</feature>
<dbReference type="Proteomes" id="UP001280897">
    <property type="component" value="Unassembled WGS sequence"/>
</dbReference>
<feature type="transmembrane region" description="Helical" evidence="1">
    <location>
        <begin position="431"/>
        <end position="448"/>
    </location>
</feature>
<feature type="transmembrane region" description="Helical" evidence="1">
    <location>
        <begin position="460"/>
        <end position="481"/>
    </location>
</feature>
<sequence length="517" mass="59044">MKKIFQYGNGLLMGLFSVLFFATLLFAIISPNLVLGDNPKTGAGTTMVTTTGIIIVMAIVVTWLTSGHFKRWTQQVFVVHKRITVSILLAFTILWQISFVLNVHPPIGFDVGAIHEALHKPISPELTGYFSLNYNNLPLLLVQHFFATILHSTKWLTFDLLTLLWVDLSALMNVLSVWVIDARKVVAAVYIHIGWLIFFPMIIVSYSDTWVLPLVSGYFLCYCLMRKNEFSWWVRILAAIGFGVTASAAYFIKPSAIVGVIAIGLGEILFQFKKDPKESANSLENWGILVITILALGSSYLGFNHVVQNQNYVVYHKDRQIPAVHFISMGVSGDGGYNPKDALKMAEFKTKRQRAEYSKKVLFHRLKQKGVVGYTKFLVKKHRNNTADGTFAWVKEGHFINENPIPKGKGWAGQLRQFVYLYGKRLGDFRFWAQAWWVIWLILIAFGWRNQRRTNQVMRLTILGGFLYLLIFEGGRSRYLIQFLPAYLILASLVYDQSILFFKHVYYWANGIPKKDN</sequence>
<keyword evidence="1" id="KW-0812">Transmembrane</keyword>
<reference evidence="2" key="2">
    <citation type="submission" date="2023-10" db="EMBL/GenBank/DDBJ databases">
        <authorList>
            <person name="Khurajog B."/>
        </authorList>
    </citation>
    <scope>NUCLEOTIDE SEQUENCE</scope>
    <source>
        <strain evidence="2">BF9</strain>
    </source>
</reference>
<accession>A0AAW8YGG2</accession>
<comment type="caution">
    <text evidence="2">The sequence shown here is derived from an EMBL/GenBank/DDBJ whole genome shotgun (WGS) entry which is preliminary data.</text>
</comment>
<protein>
    <recommendedName>
        <fullName evidence="4">Integral membrane protein</fullName>
    </recommendedName>
</protein>
<dbReference type="RefSeq" id="WP_317071997.1">
    <property type="nucleotide sequence ID" value="NZ_JAWJAV010000002.1"/>
</dbReference>
<evidence type="ECO:0000256" key="1">
    <source>
        <dbReference type="SAM" id="Phobius"/>
    </source>
</evidence>
<dbReference type="AlphaFoldDB" id="A0AAW8YGG2"/>
<feature type="transmembrane region" description="Helical" evidence="1">
    <location>
        <begin position="85"/>
        <end position="103"/>
    </location>
</feature>
<evidence type="ECO:0000313" key="3">
    <source>
        <dbReference type="Proteomes" id="UP001280897"/>
    </source>
</evidence>
<proteinExistence type="predicted"/>
<feature type="transmembrane region" description="Helical" evidence="1">
    <location>
        <begin position="42"/>
        <end position="64"/>
    </location>
</feature>
<feature type="transmembrane region" description="Helical" evidence="1">
    <location>
        <begin position="185"/>
        <end position="203"/>
    </location>
</feature>
<feature type="transmembrane region" description="Helical" evidence="1">
    <location>
        <begin position="209"/>
        <end position="225"/>
    </location>
</feature>
<name>A0AAW8YGG2_PEDAC</name>
<gene>
    <name evidence="2" type="ORF">R0G89_03685</name>
</gene>
<keyword evidence="1" id="KW-0472">Membrane</keyword>
<feature type="transmembrane region" description="Helical" evidence="1">
    <location>
        <begin position="160"/>
        <end position="180"/>
    </location>
</feature>
<feature type="transmembrane region" description="Helical" evidence="1">
    <location>
        <begin position="12"/>
        <end position="30"/>
    </location>
</feature>
<feature type="transmembrane region" description="Helical" evidence="1">
    <location>
        <begin position="232"/>
        <end position="250"/>
    </location>
</feature>
<dbReference type="NCBIfam" id="TIGR03766">
    <property type="entry name" value="TIGR03766 family XrtG-associated glycosyltransferase"/>
    <property type="match status" value="1"/>
</dbReference>
<evidence type="ECO:0000313" key="2">
    <source>
        <dbReference type="EMBL" id="MDV2620831.1"/>
    </source>
</evidence>
<reference evidence="2" key="1">
    <citation type="journal article" date="2023" name="PeerJ">
        <title>Selection and evaluation of lactic acid bacteria from chicken feces in Thailand as potential probiotics.</title>
        <authorList>
            <person name="Khurajog B."/>
            <person name="Disastra Y."/>
            <person name="Lawwyne L.D."/>
            <person name="Sirichokchatchawan W."/>
            <person name="Niyomtham W."/>
            <person name="Yindee J."/>
            <person name="Hampson D.J."/>
            <person name="Prapasarakul N."/>
        </authorList>
    </citation>
    <scope>NUCLEOTIDE SEQUENCE</scope>
    <source>
        <strain evidence="2">BF9</strain>
    </source>
</reference>
<feature type="transmembrane region" description="Helical" evidence="1">
    <location>
        <begin position="256"/>
        <end position="273"/>
    </location>
</feature>
<organism evidence="2 3">
    <name type="scientific">Pediococcus acidilactici</name>
    <dbReference type="NCBI Taxonomy" id="1254"/>
    <lineage>
        <taxon>Bacteria</taxon>
        <taxon>Bacillati</taxon>
        <taxon>Bacillota</taxon>
        <taxon>Bacilli</taxon>
        <taxon>Lactobacillales</taxon>
        <taxon>Lactobacillaceae</taxon>
        <taxon>Pediococcus</taxon>
        <taxon>Pediococcus acidilactici group</taxon>
    </lineage>
</organism>